<accession>A0ABN9WTW5</accession>
<comment type="caution">
    <text evidence="9">The sequence shown here is derived from an EMBL/GenBank/DDBJ whole genome shotgun (WGS) entry which is preliminary data.</text>
</comment>
<dbReference type="PANTHER" id="PTHR48041">
    <property type="entry name" value="ABC TRANSPORTER G FAMILY MEMBER 28"/>
    <property type="match status" value="1"/>
</dbReference>
<dbReference type="PROSITE" id="PS00211">
    <property type="entry name" value="ABC_TRANSPORTER_1"/>
    <property type="match status" value="1"/>
</dbReference>
<evidence type="ECO:0000256" key="3">
    <source>
        <dbReference type="ARBA" id="ARBA00022692"/>
    </source>
</evidence>
<keyword evidence="10" id="KW-1185">Reference proteome</keyword>
<evidence type="ECO:0000256" key="7">
    <source>
        <dbReference type="ARBA" id="ARBA00023136"/>
    </source>
</evidence>
<dbReference type="SMART" id="SM00382">
    <property type="entry name" value="AAA"/>
    <property type="match status" value="1"/>
</dbReference>
<dbReference type="Pfam" id="PF00005">
    <property type="entry name" value="ABC_tran"/>
    <property type="match status" value="1"/>
</dbReference>
<reference evidence="9" key="1">
    <citation type="submission" date="2023-10" db="EMBL/GenBank/DDBJ databases">
        <authorList>
            <person name="Chen Y."/>
            <person name="Shah S."/>
            <person name="Dougan E. K."/>
            <person name="Thang M."/>
            <person name="Chan C."/>
        </authorList>
    </citation>
    <scope>NUCLEOTIDE SEQUENCE [LARGE SCALE GENOMIC DNA]</scope>
</reference>
<evidence type="ECO:0000313" key="9">
    <source>
        <dbReference type="EMBL" id="CAK0888590.1"/>
    </source>
</evidence>
<dbReference type="InterPro" id="IPR050352">
    <property type="entry name" value="ABCG_transporters"/>
</dbReference>
<dbReference type="Proteomes" id="UP001189429">
    <property type="component" value="Unassembled WGS sequence"/>
</dbReference>
<gene>
    <name evidence="9" type="ORF">PCOR1329_LOCUS69351</name>
</gene>
<keyword evidence="4" id="KW-0547">Nucleotide-binding</keyword>
<keyword evidence="5" id="KW-0067">ATP-binding</keyword>
<keyword evidence="7" id="KW-0472">Membrane</keyword>
<evidence type="ECO:0000256" key="5">
    <source>
        <dbReference type="ARBA" id="ARBA00022840"/>
    </source>
</evidence>
<dbReference type="Gene3D" id="3.40.50.300">
    <property type="entry name" value="P-loop containing nucleotide triphosphate hydrolases"/>
    <property type="match status" value="1"/>
</dbReference>
<feature type="non-terminal residue" evidence="9">
    <location>
        <position position="301"/>
    </location>
</feature>
<dbReference type="InterPro" id="IPR043926">
    <property type="entry name" value="ABCG_dom"/>
</dbReference>
<evidence type="ECO:0000259" key="8">
    <source>
        <dbReference type="PROSITE" id="PS50893"/>
    </source>
</evidence>
<keyword evidence="2" id="KW-0813">Transport</keyword>
<proteinExistence type="predicted"/>
<evidence type="ECO:0000256" key="1">
    <source>
        <dbReference type="ARBA" id="ARBA00004141"/>
    </source>
</evidence>
<sequence length="301" mass="32660">MHFFPAAAVEGYQFKGMRRSELGARLDFEELGLTLKADGRTVLQGVTGSIGKGKMAAIMGPSGCGKTTFMNTLCGKSTYGRMTGQVCVNGEAASVSRLEHIMGFVPQDDVVHESLTVREQIEFSGKLRNEYTLTRAEINDIVEDVLHVLQIGHIQRSIVGGVERRGISGGQRKRVNIGLELVACPVLLFLDEPTSGLDSTSSLMIVNALKRSTLPEGAKQLRGHAKHLCNISRRGPKHGQTGRASGLLFCAAAHARGSWITDLGMTIIMVIHQPRYSLFKLFDQVLLLGIGGRTVYLGDPE</sequence>
<dbReference type="Pfam" id="PF19055">
    <property type="entry name" value="ABC2_membrane_7"/>
    <property type="match status" value="1"/>
</dbReference>
<feature type="domain" description="ABC transporter" evidence="8">
    <location>
        <begin position="26"/>
        <end position="275"/>
    </location>
</feature>
<dbReference type="EMBL" id="CAUYUJ010019098">
    <property type="protein sequence ID" value="CAK0888590.1"/>
    <property type="molecule type" value="Genomic_DNA"/>
</dbReference>
<comment type="subcellular location">
    <subcellularLocation>
        <location evidence="1">Membrane</location>
        <topology evidence="1">Multi-pass membrane protein</topology>
    </subcellularLocation>
</comment>
<dbReference type="PANTHER" id="PTHR48041:SF91">
    <property type="entry name" value="ABC TRANSPORTER G FAMILY MEMBER 28"/>
    <property type="match status" value="1"/>
</dbReference>
<organism evidence="9 10">
    <name type="scientific">Prorocentrum cordatum</name>
    <dbReference type="NCBI Taxonomy" id="2364126"/>
    <lineage>
        <taxon>Eukaryota</taxon>
        <taxon>Sar</taxon>
        <taxon>Alveolata</taxon>
        <taxon>Dinophyceae</taxon>
        <taxon>Prorocentrales</taxon>
        <taxon>Prorocentraceae</taxon>
        <taxon>Prorocentrum</taxon>
    </lineage>
</organism>
<evidence type="ECO:0000256" key="4">
    <source>
        <dbReference type="ARBA" id="ARBA00022741"/>
    </source>
</evidence>
<evidence type="ECO:0000313" key="10">
    <source>
        <dbReference type="Proteomes" id="UP001189429"/>
    </source>
</evidence>
<dbReference type="InterPro" id="IPR003439">
    <property type="entry name" value="ABC_transporter-like_ATP-bd"/>
</dbReference>
<dbReference type="InterPro" id="IPR003593">
    <property type="entry name" value="AAA+_ATPase"/>
</dbReference>
<keyword evidence="3" id="KW-0812">Transmembrane</keyword>
<protein>
    <recommendedName>
        <fullName evidence="8">ABC transporter domain-containing protein</fullName>
    </recommendedName>
</protein>
<dbReference type="InterPro" id="IPR027417">
    <property type="entry name" value="P-loop_NTPase"/>
</dbReference>
<evidence type="ECO:0000256" key="6">
    <source>
        <dbReference type="ARBA" id="ARBA00022989"/>
    </source>
</evidence>
<dbReference type="SUPFAM" id="SSF52540">
    <property type="entry name" value="P-loop containing nucleoside triphosphate hydrolases"/>
    <property type="match status" value="1"/>
</dbReference>
<evidence type="ECO:0000256" key="2">
    <source>
        <dbReference type="ARBA" id="ARBA00022448"/>
    </source>
</evidence>
<dbReference type="PROSITE" id="PS50893">
    <property type="entry name" value="ABC_TRANSPORTER_2"/>
    <property type="match status" value="1"/>
</dbReference>
<dbReference type="InterPro" id="IPR017871">
    <property type="entry name" value="ABC_transporter-like_CS"/>
</dbReference>
<name>A0ABN9WTW5_9DINO</name>
<keyword evidence="6" id="KW-1133">Transmembrane helix</keyword>